<gene>
    <name evidence="6" type="ORF">KDL28_26420</name>
</gene>
<evidence type="ECO:0000256" key="1">
    <source>
        <dbReference type="ARBA" id="ARBA00001974"/>
    </source>
</evidence>
<comment type="cofactor">
    <cofactor evidence="1">
        <name>FAD</name>
        <dbReference type="ChEBI" id="CHEBI:57692"/>
    </cofactor>
</comment>
<keyword evidence="4" id="KW-0560">Oxidoreductase</keyword>
<accession>A0ABT1A6H9</accession>
<protein>
    <submittedName>
        <fullName evidence="6">FAD-dependent oxidoreductase</fullName>
    </submittedName>
</protein>
<dbReference type="Gene3D" id="3.50.50.60">
    <property type="entry name" value="FAD/NAD(P)-binding domain"/>
    <property type="match status" value="1"/>
</dbReference>
<dbReference type="Pfam" id="PF00890">
    <property type="entry name" value="FAD_binding_2"/>
    <property type="match status" value="1"/>
</dbReference>
<evidence type="ECO:0000256" key="2">
    <source>
        <dbReference type="ARBA" id="ARBA00022630"/>
    </source>
</evidence>
<dbReference type="Gene3D" id="3.90.700.10">
    <property type="entry name" value="Succinate dehydrogenase/fumarate reductase flavoprotein, catalytic domain"/>
    <property type="match status" value="1"/>
</dbReference>
<feature type="domain" description="FAD-dependent oxidoreductase 2 FAD-binding" evidence="5">
    <location>
        <begin position="11"/>
        <end position="503"/>
    </location>
</feature>
<dbReference type="PANTHER" id="PTHR43400:SF10">
    <property type="entry name" value="3-OXOSTEROID 1-DEHYDROGENASE"/>
    <property type="match status" value="1"/>
</dbReference>
<keyword evidence="7" id="KW-1185">Reference proteome</keyword>
<dbReference type="EMBL" id="JAGSOV010000056">
    <property type="protein sequence ID" value="MCO1658605.1"/>
    <property type="molecule type" value="Genomic_DNA"/>
</dbReference>
<evidence type="ECO:0000256" key="4">
    <source>
        <dbReference type="ARBA" id="ARBA00023002"/>
    </source>
</evidence>
<evidence type="ECO:0000313" key="6">
    <source>
        <dbReference type="EMBL" id="MCO1658605.1"/>
    </source>
</evidence>
<name>A0ABT1A6H9_9PSEU</name>
<dbReference type="SUPFAM" id="SSF51905">
    <property type="entry name" value="FAD/NAD(P)-binding domain"/>
    <property type="match status" value="1"/>
</dbReference>
<dbReference type="SUPFAM" id="SSF56425">
    <property type="entry name" value="Succinate dehydrogenase/fumarate reductase flavoprotein, catalytic domain"/>
    <property type="match status" value="1"/>
</dbReference>
<keyword evidence="3" id="KW-0274">FAD</keyword>
<dbReference type="InterPro" id="IPR003953">
    <property type="entry name" value="FAD-dep_OxRdtase_2_FAD-bd"/>
</dbReference>
<dbReference type="RefSeq" id="WP_252442748.1">
    <property type="nucleotide sequence ID" value="NZ_JAGSOV010000056.1"/>
</dbReference>
<evidence type="ECO:0000313" key="7">
    <source>
        <dbReference type="Proteomes" id="UP001165283"/>
    </source>
</evidence>
<evidence type="ECO:0000259" key="5">
    <source>
        <dbReference type="Pfam" id="PF00890"/>
    </source>
</evidence>
<proteinExistence type="predicted"/>
<comment type="caution">
    <text evidence="6">The sequence shown here is derived from an EMBL/GenBank/DDBJ whole genome shotgun (WGS) entry which is preliminary data.</text>
</comment>
<dbReference type="Proteomes" id="UP001165283">
    <property type="component" value="Unassembled WGS sequence"/>
</dbReference>
<evidence type="ECO:0000256" key="3">
    <source>
        <dbReference type="ARBA" id="ARBA00022827"/>
    </source>
</evidence>
<organism evidence="6 7">
    <name type="scientific">Pseudonocardia humida</name>
    <dbReference type="NCBI Taxonomy" id="2800819"/>
    <lineage>
        <taxon>Bacteria</taxon>
        <taxon>Bacillati</taxon>
        <taxon>Actinomycetota</taxon>
        <taxon>Actinomycetes</taxon>
        <taxon>Pseudonocardiales</taxon>
        <taxon>Pseudonocardiaceae</taxon>
        <taxon>Pseudonocardia</taxon>
    </lineage>
</organism>
<sequence>MDERNVPAETDVVVVGSGAAGLSAALAAAVGGLRVVLLEAQDRWGGTTGVSGGQAWVPGHHRGPAEDPEDVLAYLLAHTSGRDPEVLRAFVFAAPRMAAFVERHSPVRWQVMDAADSFADGRGGRNIDVAPVATGELGSWAEIGWPPPYPPLLTNAEVERLGLMIGGELPVDLLAERAAAGQVALGAGLVVGLLHGCRAAGASLHRGRRVTGLLPRPDGGVGGVRTAEGDVRATRGVVLACGGFEHDPRLRPDLLGAALTHPVSPPVNHGDALRLAASAGAAPAHLGESWSWPVLADPYAHWPGSDVPRPQLVIAERMLPRAIWVNRDGRRFVDESSHNCALALTGTDPATGAPRNLPAWAVVDAGYRERYPLAGAAPGAPLPPWVRTADTLAELAELAGIDPDGLVATVARFNAAAAAGVDPEFGRGTTPYDRLGGDPTAPHPNLGPLDRGPFHAVLVHAGLVGTKGGPRTDAAARVLDWDDQPVPGLYAAGNAMAAVIGPGTVSPGATIGSALTWGWVAGTDLAG</sequence>
<dbReference type="InterPro" id="IPR050315">
    <property type="entry name" value="FAD-oxidoreductase_2"/>
</dbReference>
<reference evidence="6" key="1">
    <citation type="submission" date="2021-04" db="EMBL/GenBank/DDBJ databases">
        <title>Pseudonocardia sp. nov., isolated from sandy soil of mangrove forest.</title>
        <authorList>
            <person name="Zan Z."/>
            <person name="Huang R."/>
            <person name="Liu W."/>
        </authorList>
    </citation>
    <scope>NUCLEOTIDE SEQUENCE</scope>
    <source>
        <strain evidence="6">S2-4</strain>
    </source>
</reference>
<keyword evidence="2" id="KW-0285">Flavoprotein</keyword>
<dbReference type="InterPro" id="IPR027477">
    <property type="entry name" value="Succ_DH/fumarate_Rdtase_cat_sf"/>
</dbReference>
<dbReference type="PANTHER" id="PTHR43400">
    <property type="entry name" value="FUMARATE REDUCTASE"/>
    <property type="match status" value="1"/>
</dbReference>
<dbReference type="InterPro" id="IPR036188">
    <property type="entry name" value="FAD/NAD-bd_sf"/>
</dbReference>